<evidence type="ECO:0000313" key="10">
    <source>
        <dbReference type="Proteomes" id="UP000480151"/>
    </source>
</evidence>
<dbReference type="PANTHER" id="PTHR47371:SF3">
    <property type="entry name" value="PHOSPHOGLYCEROL TRANSFERASE I"/>
    <property type="match status" value="1"/>
</dbReference>
<evidence type="ECO:0000259" key="8">
    <source>
        <dbReference type="Pfam" id="PF00884"/>
    </source>
</evidence>
<protein>
    <submittedName>
        <fullName evidence="9">LTA synthase family protein</fullName>
    </submittedName>
</protein>
<dbReference type="Proteomes" id="UP000480151">
    <property type="component" value="Unassembled WGS sequence"/>
</dbReference>
<dbReference type="GO" id="GO:0005886">
    <property type="term" value="C:plasma membrane"/>
    <property type="evidence" value="ECO:0007669"/>
    <property type="project" value="UniProtKB-SubCell"/>
</dbReference>
<dbReference type="AlphaFoldDB" id="A0A6M1PKI9"/>
<dbReference type="EMBL" id="JAAKGU010000001">
    <property type="protein sequence ID" value="NGM80831.1"/>
    <property type="molecule type" value="Genomic_DNA"/>
</dbReference>
<evidence type="ECO:0000256" key="7">
    <source>
        <dbReference type="SAM" id="Phobius"/>
    </source>
</evidence>
<feature type="transmembrane region" description="Helical" evidence="7">
    <location>
        <begin position="12"/>
        <end position="35"/>
    </location>
</feature>
<dbReference type="Gene3D" id="3.40.720.10">
    <property type="entry name" value="Alkaline Phosphatase, subunit A"/>
    <property type="match status" value="1"/>
</dbReference>
<feature type="transmembrane region" description="Helical" evidence="7">
    <location>
        <begin position="73"/>
        <end position="91"/>
    </location>
</feature>
<comment type="caution">
    <text evidence="9">The sequence shown here is derived from an EMBL/GenBank/DDBJ whole genome shotgun (WGS) entry which is preliminary data.</text>
</comment>
<reference evidence="9 10" key="1">
    <citation type="submission" date="2020-02" db="EMBL/GenBank/DDBJ databases">
        <authorList>
            <person name="Gao J."/>
            <person name="Sun J."/>
        </authorList>
    </citation>
    <scope>NUCLEOTIDE SEQUENCE [LARGE SCALE GENOMIC DNA]</scope>
    <source>
        <strain evidence="9 10">7124</strain>
    </source>
</reference>
<dbReference type="InterPro" id="IPR050448">
    <property type="entry name" value="OpgB/LTA_synthase_biosynth"/>
</dbReference>
<gene>
    <name evidence="9" type="ORF">G5B47_00240</name>
</gene>
<organism evidence="9 10">
    <name type="scientific">Paenibacillus apii</name>
    <dbReference type="NCBI Taxonomy" id="1850370"/>
    <lineage>
        <taxon>Bacteria</taxon>
        <taxon>Bacillati</taxon>
        <taxon>Bacillota</taxon>
        <taxon>Bacilli</taxon>
        <taxon>Bacillales</taxon>
        <taxon>Paenibacillaceae</taxon>
        <taxon>Paenibacillus</taxon>
    </lineage>
</organism>
<keyword evidence="6 7" id="KW-0472">Membrane</keyword>
<dbReference type="InterPro" id="IPR000917">
    <property type="entry name" value="Sulfatase_N"/>
</dbReference>
<evidence type="ECO:0000256" key="2">
    <source>
        <dbReference type="ARBA" id="ARBA00004936"/>
    </source>
</evidence>
<dbReference type="PANTHER" id="PTHR47371">
    <property type="entry name" value="LIPOTEICHOIC ACID SYNTHASE"/>
    <property type="match status" value="1"/>
</dbReference>
<keyword evidence="10" id="KW-1185">Reference proteome</keyword>
<comment type="subcellular location">
    <subcellularLocation>
        <location evidence="1">Cell membrane</location>
        <topology evidence="1">Multi-pass membrane protein</topology>
    </subcellularLocation>
</comment>
<evidence type="ECO:0000256" key="4">
    <source>
        <dbReference type="ARBA" id="ARBA00022692"/>
    </source>
</evidence>
<feature type="domain" description="Sulfatase N-terminal" evidence="8">
    <location>
        <begin position="249"/>
        <end position="536"/>
    </location>
</feature>
<name>A0A6M1PKI9_9BACL</name>
<evidence type="ECO:0000256" key="5">
    <source>
        <dbReference type="ARBA" id="ARBA00022989"/>
    </source>
</evidence>
<dbReference type="SUPFAM" id="SSF53649">
    <property type="entry name" value="Alkaline phosphatase-like"/>
    <property type="match status" value="1"/>
</dbReference>
<keyword evidence="5 7" id="KW-1133">Transmembrane helix</keyword>
<dbReference type="CDD" id="cd16015">
    <property type="entry name" value="LTA_synthase"/>
    <property type="match status" value="1"/>
</dbReference>
<dbReference type="InterPro" id="IPR017850">
    <property type="entry name" value="Alkaline_phosphatase_core_sf"/>
</dbReference>
<accession>A0A6M1PKI9</accession>
<comment type="pathway">
    <text evidence="2">Cell wall biogenesis; lipoteichoic acid biosynthesis.</text>
</comment>
<keyword evidence="4 7" id="KW-0812">Transmembrane</keyword>
<proteinExistence type="predicted"/>
<keyword evidence="3" id="KW-1003">Cell membrane</keyword>
<evidence type="ECO:0000256" key="6">
    <source>
        <dbReference type="ARBA" id="ARBA00023136"/>
    </source>
</evidence>
<dbReference type="Pfam" id="PF00884">
    <property type="entry name" value="Sulfatase"/>
    <property type="match status" value="1"/>
</dbReference>
<dbReference type="RefSeq" id="WP_165093174.1">
    <property type="nucleotide sequence ID" value="NZ_JAAKGU010000001.1"/>
</dbReference>
<evidence type="ECO:0000256" key="3">
    <source>
        <dbReference type="ARBA" id="ARBA00022475"/>
    </source>
</evidence>
<feature type="transmembrane region" description="Helical" evidence="7">
    <location>
        <begin position="47"/>
        <end position="66"/>
    </location>
</feature>
<evidence type="ECO:0000313" key="9">
    <source>
        <dbReference type="EMBL" id="NGM80831.1"/>
    </source>
</evidence>
<evidence type="ECO:0000256" key="1">
    <source>
        <dbReference type="ARBA" id="ARBA00004651"/>
    </source>
</evidence>
<feature type="transmembrane region" description="Helical" evidence="7">
    <location>
        <begin position="154"/>
        <end position="173"/>
    </location>
</feature>
<feature type="transmembrane region" description="Helical" evidence="7">
    <location>
        <begin position="122"/>
        <end position="142"/>
    </location>
</feature>
<sequence>MRHFKPGKRLGIMLLSFLLGGFILNFTIQAASFGMNAGSVLNWISQFYWLYVFGSLFFFFVLLAFAAVIPNGYAGSLIAFIACAILGFADYKKLSTTGEPLFPWDLMLVKNAQEMGKITKGMISPLVLVLAVVLVAGLIVLLRKLPKVRISLPLRAVFTVLSAAVITGFILMVDGQTTLATSIKYQNIYWNQKVNYSQNGFLFAFTGNLKQNLMDKPDGYSREAIAQIAQQYGALPDSGTNAAPSETPNIMYMMDEAFFDPTRLPSYTFSEDPLKFIHGEEKNTPSGYLLSPEFGGNTANIEFEALTGQSMYFLKDGSIPYQQRIVKMSSLPSIVSILKERGYRSLAVHPFDGTFYNRNKVYPVLGFDQFTTQQEMTGADRITPDGYISDMAAVKEAVRELQSSGQPTFLHLVTMQNHFPFDKGSNGPNTITVNGVKPERKDELETYVQDTKLTDEAMAYMAQELKSIKRPTIVVFWGDHLPALSADIYSQAGWDANPRMKHETKLMVMANFDIGKQPLGTISPSFIGPTVFELTGQKLPAYYKLLELVKAELPGLSKNVLIGRTGVVTGLSATQQNLLDDYRMVQYDMLEGENYSKDLLFK</sequence>